<keyword evidence="6" id="KW-1185">Reference proteome</keyword>
<sequence length="387" mass="45700">MARSSTWNIELPDDIQSMGLDHLSKVCSCRRRVFSTEEDKFLADLVISKECTNWFEVAQRLPGRTPRQCRDRWTNYLCPTNTFAPWTPEEDQLVIDKVNEVGTRWATIAKMIQGRSDNCIKNRWYSGLKAQCAVDSRGKYYIRAKIAKKRLDAANEKKKAEKALKNKIELKTITEHQNHFQNIQCSQPPQQNQTHQNVQQPSQQQTQQQYQQSISLPQFPLMIQQQLNMQSYIPSHYIQQQQQQQQQQQFQQYEQSSRFQQFPNLPQLQYNQPFVIQPHITNNNNATPYQQEQQQQYLIHQNPSSINWDKGEVNSRGRFNFSIPDLEKEINIPLMPAFVKAVQEATEEEEEDTINDDEYWDKQLYHQVMEMNQDPFTAAPDLFGEWY</sequence>
<evidence type="ECO:0000259" key="4">
    <source>
        <dbReference type="PROSITE" id="PS51294"/>
    </source>
</evidence>
<feature type="domain" description="Myb-like" evidence="3">
    <location>
        <begin position="30"/>
        <end position="77"/>
    </location>
</feature>
<dbReference type="RefSeq" id="XP_068359535.1">
    <property type="nucleotide sequence ID" value="XM_068492590.1"/>
</dbReference>
<feature type="domain" description="Myb-like" evidence="3">
    <location>
        <begin position="85"/>
        <end position="128"/>
    </location>
</feature>
<dbReference type="InterPro" id="IPR009057">
    <property type="entry name" value="Homeodomain-like_sf"/>
</dbReference>
<dbReference type="GO" id="GO:0000981">
    <property type="term" value="F:DNA-binding transcription factor activity, RNA polymerase II-specific"/>
    <property type="evidence" value="ECO:0007669"/>
    <property type="project" value="TreeGrafter"/>
</dbReference>
<evidence type="ECO:0000313" key="6">
    <source>
        <dbReference type="Proteomes" id="UP000179807"/>
    </source>
</evidence>
<evidence type="ECO:0008006" key="7">
    <source>
        <dbReference type="Google" id="ProtNLM"/>
    </source>
</evidence>
<dbReference type="PROSITE" id="PS50090">
    <property type="entry name" value="MYB_LIKE"/>
    <property type="match status" value="2"/>
</dbReference>
<dbReference type="InterPro" id="IPR050560">
    <property type="entry name" value="MYB_TF"/>
</dbReference>
<comment type="caution">
    <text evidence="5">The sequence shown here is derived from an EMBL/GenBank/DDBJ whole genome shotgun (WGS) entry which is preliminary data.</text>
</comment>
<dbReference type="PANTHER" id="PTHR45614:SF69">
    <property type="entry name" value="CHROMOSOME UNDETERMINED SCAFFOLD_38, WHOLE GENOME SHOTGUN SEQUENCE"/>
    <property type="match status" value="1"/>
</dbReference>
<dbReference type="Pfam" id="PF00249">
    <property type="entry name" value="Myb_DNA-binding"/>
    <property type="match status" value="2"/>
</dbReference>
<gene>
    <name evidence="5" type="ORF">TRFO_05600</name>
</gene>
<dbReference type="Gene3D" id="1.10.10.60">
    <property type="entry name" value="Homeodomain-like"/>
    <property type="match status" value="2"/>
</dbReference>
<feature type="domain" description="HTH myb-type" evidence="4">
    <location>
        <begin position="85"/>
        <end position="132"/>
    </location>
</feature>
<feature type="domain" description="HTH myb-type" evidence="4">
    <location>
        <begin position="28"/>
        <end position="81"/>
    </location>
</feature>
<evidence type="ECO:0000259" key="3">
    <source>
        <dbReference type="PROSITE" id="PS50090"/>
    </source>
</evidence>
<dbReference type="CDD" id="cd00167">
    <property type="entry name" value="SANT"/>
    <property type="match status" value="2"/>
</dbReference>
<evidence type="ECO:0000256" key="2">
    <source>
        <dbReference type="SAM" id="MobiDB-lite"/>
    </source>
</evidence>
<protein>
    <recommendedName>
        <fullName evidence="7">Myb-like DNA-binding domain containing protein</fullName>
    </recommendedName>
</protein>
<dbReference type="InterPro" id="IPR001005">
    <property type="entry name" value="SANT/Myb"/>
</dbReference>
<organism evidence="5 6">
    <name type="scientific">Tritrichomonas foetus</name>
    <dbReference type="NCBI Taxonomy" id="1144522"/>
    <lineage>
        <taxon>Eukaryota</taxon>
        <taxon>Metamonada</taxon>
        <taxon>Parabasalia</taxon>
        <taxon>Tritrichomonadida</taxon>
        <taxon>Tritrichomonadidae</taxon>
        <taxon>Tritrichomonas</taxon>
    </lineage>
</organism>
<dbReference type="AlphaFoldDB" id="A0A1J4K4S9"/>
<dbReference type="GO" id="GO:0005634">
    <property type="term" value="C:nucleus"/>
    <property type="evidence" value="ECO:0007669"/>
    <property type="project" value="TreeGrafter"/>
</dbReference>
<dbReference type="PANTHER" id="PTHR45614">
    <property type="entry name" value="MYB PROTEIN-RELATED"/>
    <property type="match status" value="1"/>
</dbReference>
<dbReference type="GO" id="GO:0000978">
    <property type="term" value="F:RNA polymerase II cis-regulatory region sequence-specific DNA binding"/>
    <property type="evidence" value="ECO:0007669"/>
    <property type="project" value="TreeGrafter"/>
</dbReference>
<dbReference type="InterPro" id="IPR017930">
    <property type="entry name" value="Myb_dom"/>
</dbReference>
<dbReference type="EMBL" id="MLAK01000727">
    <property type="protein sequence ID" value="OHT06399.1"/>
    <property type="molecule type" value="Genomic_DNA"/>
</dbReference>
<dbReference type="SUPFAM" id="SSF46689">
    <property type="entry name" value="Homeodomain-like"/>
    <property type="match status" value="1"/>
</dbReference>
<accession>A0A1J4K4S9</accession>
<evidence type="ECO:0000256" key="1">
    <source>
        <dbReference type="SAM" id="Coils"/>
    </source>
</evidence>
<dbReference type="SMART" id="SM00717">
    <property type="entry name" value="SANT"/>
    <property type="match status" value="2"/>
</dbReference>
<dbReference type="Proteomes" id="UP000179807">
    <property type="component" value="Unassembled WGS sequence"/>
</dbReference>
<feature type="coiled-coil region" evidence="1">
    <location>
        <begin position="144"/>
        <end position="171"/>
    </location>
</feature>
<name>A0A1J4K4S9_9EUKA</name>
<evidence type="ECO:0000313" key="5">
    <source>
        <dbReference type="EMBL" id="OHT06399.1"/>
    </source>
</evidence>
<proteinExistence type="predicted"/>
<dbReference type="PROSITE" id="PS51294">
    <property type="entry name" value="HTH_MYB"/>
    <property type="match status" value="2"/>
</dbReference>
<reference evidence="5" key="1">
    <citation type="submission" date="2016-10" db="EMBL/GenBank/DDBJ databases">
        <authorList>
            <person name="Benchimol M."/>
            <person name="Almeida L.G."/>
            <person name="Vasconcelos A.T."/>
            <person name="Perreira-Neves A."/>
            <person name="Rosa I.A."/>
            <person name="Tasca T."/>
            <person name="Bogo M.R."/>
            <person name="de Souza W."/>
        </authorList>
    </citation>
    <scope>NUCLEOTIDE SEQUENCE [LARGE SCALE GENOMIC DNA]</scope>
    <source>
        <strain evidence="5">K</strain>
    </source>
</reference>
<dbReference type="VEuPathDB" id="TrichDB:TRFO_05600"/>
<keyword evidence="1" id="KW-0175">Coiled coil</keyword>
<feature type="region of interest" description="Disordered" evidence="2">
    <location>
        <begin position="185"/>
        <end position="211"/>
    </location>
</feature>
<dbReference type="GeneID" id="94827294"/>